<evidence type="ECO:0000313" key="3">
    <source>
        <dbReference type="Proteomes" id="UP000024837"/>
    </source>
</evidence>
<dbReference type="HOGENOM" id="CLU_1142583_0_0_1"/>
<keyword evidence="1" id="KW-0732">Signal</keyword>
<organism evidence="2 3">
    <name type="scientific">Drechslerella stenobrocha 248</name>
    <dbReference type="NCBI Taxonomy" id="1043628"/>
    <lineage>
        <taxon>Eukaryota</taxon>
        <taxon>Fungi</taxon>
        <taxon>Dikarya</taxon>
        <taxon>Ascomycota</taxon>
        <taxon>Pezizomycotina</taxon>
        <taxon>Orbiliomycetes</taxon>
        <taxon>Orbiliales</taxon>
        <taxon>Orbiliaceae</taxon>
        <taxon>Drechslerella</taxon>
    </lineage>
</organism>
<accession>W7HT04</accession>
<proteinExistence type="predicted"/>
<evidence type="ECO:0000313" key="2">
    <source>
        <dbReference type="EMBL" id="EWC46429.1"/>
    </source>
</evidence>
<evidence type="ECO:0000256" key="1">
    <source>
        <dbReference type="SAM" id="SignalP"/>
    </source>
</evidence>
<feature type="signal peptide" evidence="1">
    <location>
        <begin position="1"/>
        <end position="22"/>
    </location>
</feature>
<protein>
    <submittedName>
        <fullName evidence="2">Uncharacterized protein</fullName>
    </submittedName>
</protein>
<dbReference type="Proteomes" id="UP000024837">
    <property type="component" value="Unassembled WGS sequence"/>
</dbReference>
<reference evidence="2 3" key="1">
    <citation type="submission" date="2013-05" db="EMBL/GenBank/DDBJ databases">
        <title>Drechslerella stenobrocha genome reveals carnivorous origination and mechanical trapping mechanism of predatory fungi.</title>
        <authorList>
            <person name="Liu X."/>
            <person name="Zhang W."/>
            <person name="Liu K."/>
        </authorList>
    </citation>
    <scope>NUCLEOTIDE SEQUENCE [LARGE SCALE GENOMIC DNA]</scope>
    <source>
        <strain evidence="2 3">248</strain>
    </source>
</reference>
<dbReference type="EMBL" id="KI966418">
    <property type="protein sequence ID" value="EWC46429.1"/>
    <property type="molecule type" value="Genomic_DNA"/>
</dbReference>
<dbReference type="AlphaFoldDB" id="W7HT04"/>
<keyword evidence="3" id="KW-1185">Reference proteome</keyword>
<gene>
    <name evidence="2" type="ORF">DRE_04372</name>
</gene>
<feature type="chain" id="PRO_5004895548" evidence="1">
    <location>
        <begin position="23"/>
        <end position="243"/>
    </location>
</feature>
<name>W7HT04_9PEZI</name>
<sequence length="243" mass="25747">MFVPTLRNAALPLALIAAHASAFTISFYSDADCKTESLLSRTIANSTEQRSDCEAFDDQTGKKVVAAKLVLDDGDKFFNYAGVMYDGRGCSDFDDSKRVAPDTCTEAHFGVKSFDIDSSDTTFDFGDLVNWKPAVLKARSAQAVGSSGVDPDCDDTVVHAVTAVDRDGNQVADGVITEIGAISADGTRSVTEKTETYFDGDIEGAVLTGQVTANNPTLNEVWEEDPGDAVNVNVNVAGSSGLY</sequence>